<evidence type="ECO:0000313" key="1">
    <source>
        <dbReference type="EMBL" id="EIT86806.1"/>
    </source>
</evidence>
<dbReference type="eggNOG" id="ENOG5032S7D">
    <property type="taxonomic scope" value="Bacteria"/>
</dbReference>
<dbReference type="Proteomes" id="UP000004080">
    <property type="component" value="Unassembled WGS sequence"/>
</dbReference>
<evidence type="ECO:0000313" key="2">
    <source>
        <dbReference type="Proteomes" id="UP000004080"/>
    </source>
</evidence>
<accession>I8J4T8</accession>
<dbReference type="AlphaFoldDB" id="I8J4T8"/>
<gene>
    <name evidence="1" type="ORF">A374_04509</name>
</gene>
<comment type="caution">
    <text evidence="1">The sequence shown here is derived from an EMBL/GenBank/DDBJ whole genome shotgun (WGS) entry which is preliminary data.</text>
</comment>
<dbReference type="OrthoDB" id="2678957at2"/>
<dbReference type="RefSeq" id="WP_007201001.1">
    <property type="nucleotide sequence ID" value="NZ_AKKV01000020.1"/>
</dbReference>
<dbReference type="STRING" id="1196324.A374_04509"/>
<name>I8J4T8_9BACL</name>
<evidence type="ECO:0008006" key="3">
    <source>
        <dbReference type="Google" id="ProtNLM"/>
    </source>
</evidence>
<proteinExistence type="predicted"/>
<organism evidence="1 2">
    <name type="scientific">Fictibacillus macauensis ZFHKF-1</name>
    <dbReference type="NCBI Taxonomy" id="1196324"/>
    <lineage>
        <taxon>Bacteria</taxon>
        <taxon>Bacillati</taxon>
        <taxon>Bacillota</taxon>
        <taxon>Bacilli</taxon>
        <taxon>Bacillales</taxon>
        <taxon>Fictibacillaceae</taxon>
        <taxon>Fictibacillus</taxon>
    </lineage>
</organism>
<keyword evidence="2" id="KW-1185">Reference proteome</keyword>
<sequence>MNSEEVIKNYKDQEAMMVLLFAQWCTNHGYDPIALYTAAYPDQPNNEALQRAIHETVAKEEEAYVPDELLLQVLSSFGNEELAFVITEKMKGRKK</sequence>
<dbReference type="PATRIC" id="fig|1196324.3.peg.917"/>
<dbReference type="EMBL" id="AKKV01000020">
    <property type="protein sequence ID" value="EIT86806.1"/>
    <property type="molecule type" value="Genomic_DNA"/>
</dbReference>
<reference evidence="1 2" key="1">
    <citation type="journal article" date="2012" name="J. Bacteriol.">
        <title>Genome of Bacillus macauensis ZFHKF-1, a Long-Chain-Forming Bacterium.</title>
        <authorList>
            <person name="Cai L."/>
            <person name="Zhang T."/>
        </authorList>
    </citation>
    <scope>NUCLEOTIDE SEQUENCE [LARGE SCALE GENOMIC DNA]</scope>
    <source>
        <strain evidence="1 2">ZFHKF-1</strain>
    </source>
</reference>
<protein>
    <recommendedName>
        <fullName evidence="3">YxiS</fullName>
    </recommendedName>
</protein>